<evidence type="ECO:0000256" key="1">
    <source>
        <dbReference type="SAM" id="Phobius"/>
    </source>
</evidence>
<proteinExistence type="predicted"/>
<dbReference type="Gene3D" id="3.30.565.10">
    <property type="entry name" value="Histidine kinase-like ATPase, C-terminal domain"/>
    <property type="match status" value="1"/>
</dbReference>
<dbReference type="InterPro" id="IPR036890">
    <property type="entry name" value="HATPase_C_sf"/>
</dbReference>
<dbReference type="PANTHER" id="PTHR34220:SF7">
    <property type="entry name" value="SENSOR HISTIDINE KINASE YPDA"/>
    <property type="match status" value="1"/>
</dbReference>
<dbReference type="GO" id="GO:0000155">
    <property type="term" value="F:phosphorelay sensor kinase activity"/>
    <property type="evidence" value="ECO:0007669"/>
    <property type="project" value="InterPro"/>
</dbReference>
<dbReference type="PANTHER" id="PTHR34220">
    <property type="entry name" value="SENSOR HISTIDINE KINASE YPDA"/>
    <property type="match status" value="1"/>
</dbReference>
<keyword evidence="1" id="KW-1133">Transmembrane helix</keyword>
<feature type="transmembrane region" description="Helical" evidence="1">
    <location>
        <begin position="319"/>
        <end position="343"/>
    </location>
</feature>
<reference evidence="3 4" key="1">
    <citation type="submission" date="2010-01" db="EMBL/GenBank/DDBJ databases">
        <authorList>
            <person name="Weinstock G."/>
            <person name="Sodergren E."/>
            <person name="Clifton S."/>
            <person name="Fulton L."/>
            <person name="Fulton B."/>
            <person name="Courtney L."/>
            <person name="Fronick C."/>
            <person name="Harrison M."/>
            <person name="Strong C."/>
            <person name="Farmer C."/>
            <person name="Delahaunty K."/>
            <person name="Markovic C."/>
            <person name="Hall O."/>
            <person name="Minx P."/>
            <person name="Tomlinson C."/>
            <person name="Mitreva M."/>
            <person name="Nelson J."/>
            <person name="Hou S."/>
            <person name="Wollam A."/>
            <person name="Pepin K.H."/>
            <person name="Johnson M."/>
            <person name="Bhonagiri V."/>
            <person name="Nash W.E."/>
            <person name="Warren W."/>
            <person name="Chinwalla A."/>
            <person name="Mardis E.R."/>
            <person name="Wilson R.K."/>
        </authorList>
    </citation>
    <scope>NUCLEOTIDE SEQUENCE [LARGE SCALE GENOMIC DNA]</scope>
    <source>
        <strain evidence="3 4">DSM 13479</strain>
    </source>
</reference>
<keyword evidence="3" id="KW-0418">Kinase</keyword>
<dbReference type="AlphaFoldDB" id="D3ASK0"/>
<dbReference type="EMBL" id="ACIO01000803">
    <property type="protein sequence ID" value="EFC95206.1"/>
    <property type="molecule type" value="Genomic_DNA"/>
</dbReference>
<accession>D3ASK0</accession>
<dbReference type="InterPro" id="IPR050640">
    <property type="entry name" value="Bact_2-comp_sensor_kinase"/>
</dbReference>
<dbReference type="Gene3D" id="6.10.340.10">
    <property type="match status" value="1"/>
</dbReference>
<keyword evidence="3" id="KW-0808">Transferase</keyword>
<sequence length="611" mass="70027">MFFRFNRILNIERSRAISMKKRAEAIQIKFLTLFKNLSLRWKIFFIVLLNVVSLLLFSFIGFTILSKTYNELLYRSIAGNLSFSANTISTNLKDVERLSSIILSTSSIQTSLSAIHESEDAVVRSNANRSINTALSSYYETFRQNGVSYIVLFNDNFSNATNWAAYEKTDREFIDHALQNAELGDGAVSWTTGGGSTSGLFLGRNIRKIEGLDFSTIGRLLIYVDTDRLINTINRSFQTFDTGYYILADGPDTIYASSGLSKDLVNRTLLLEDDTYQTLQADNHTYFAVSSKIPYYDWRYISLIPFDSIIHSIGRSAKIILGIMVLGILTALVLTQWLIYSILRHFNALIVKMDVFSKNELTLEQSAYDYSTRNDEVGRLHQRFDRMATRIRTLVDTNYKNELLRKEAQIKALESQINPHFLYNTLESINWRAKASKNAEISMMAESLGTLLRSTLSNHESLVELDYELELVRAYITIQKIRFEDRLDFLSLVDDDLHHILMPPLTIQPLIENAIRYGMEEMTETCHIELLVRHESDQVLIRVKNNGSVFEDHLLEKLKSREKQPNGFGIGLMNIDQRIRLLFGDAYGLELNNEDDCATADIHIPFQVKEN</sequence>
<feature type="domain" description="Signal transduction histidine kinase internal region" evidence="2">
    <location>
        <begin position="408"/>
        <end position="487"/>
    </location>
</feature>
<feature type="transmembrane region" description="Helical" evidence="1">
    <location>
        <begin position="43"/>
        <end position="65"/>
    </location>
</feature>
<dbReference type="Proteomes" id="UP000004968">
    <property type="component" value="Unassembled WGS sequence"/>
</dbReference>
<dbReference type="SUPFAM" id="SSF55874">
    <property type="entry name" value="ATPase domain of HSP90 chaperone/DNA topoisomerase II/histidine kinase"/>
    <property type="match status" value="1"/>
</dbReference>
<dbReference type="GO" id="GO:0016020">
    <property type="term" value="C:membrane"/>
    <property type="evidence" value="ECO:0007669"/>
    <property type="project" value="InterPro"/>
</dbReference>
<name>D3ASK0_9FIRM</name>
<keyword evidence="1" id="KW-0472">Membrane</keyword>
<dbReference type="Pfam" id="PF06580">
    <property type="entry name" value="His_kinase"/>
    <property type="match status" value="1"/>
</dbReference>
<evidence type="ECO:0000259" key="2">
    <source>
        <dbReference type="Pfam" id="PF06580"/>
    </source>
</evidence>
<gene>
    <name evidence="3" type="ORF">CLOSTHATH_06608</name>
</gene>
<comment type="caution">
    <text evidence="3">The sequence shown here is derived from an EMBL/GenBank/DDBJ whole genome shotgun (WGS) entry which is preliminary data.</text>
</comment>
<dbReference type="InterPro" id="IPR010559">
    <property type="entry name" value="Sig_transdc_His_kin_internal"/>
</dbReference>
<keyword evidence="1" id="KW-0812">Transmembrane</keyword>
<dbReference type="HOGENOM" id="CLU_020473_6_0_9"/>
<evidence type="ECO:0000313" key="4">
    <source>
        <dbReference type="Proteomes" id="UP000004968"/>
    </source>
</evidence>
<evidence type="ECO:0000313" key="3">
    <source>
        <dbReference type="EMBL" id="EFC95206.1"/>
    </source>
</evidence>
<organism evidence="3 4">
    <name type="scientific">Hungatella hathewayi DSM 13479</name>
    <dbReference type="NCBI Taxonomy" id="566550"/>
    <lineage>
        <taxon>Bacteria</taxon>
        <taxon>Bacillati</taxon>
        <taxon>Bacillota</taxon>
        <taxon>Clostridia</taxon>
        <taxon>Lachnospirales</taxon>
        <taxon>Lachnospiraceae</taxon>
        <taxon>Hungatella</taxon>
    </lineage>
</organism>
<protein>
    <submittedName>
        <fullName evidence="3">ATPase/histidine kinase/DNA gyrase B/HSP90 domain protein</fullName>
    </submittedName>
</protein>